<organism evidence="2">
    <name type="scientific">Jatropha curcas</name>
    <name type="common">Barbados nut</name>
    <dbReference type="NCBI Taxonomy" id="180498"/>
    <lineage>
        <taxon>Eukaryota</taxon>
        <taxon>Viridiplantae</taxon>
        <taxon>Streptophyta</taxon>
        <taxon>Embryophyta</taxon>
        <taxon>Tracheophyta</taxon>
        <taxon>Spermatophyta</taxon>
        <taxon>Magnoliopsida</taxon>
        <taxon>eudicotyledons</taxon>
        <taxon>Gunneridae</taxon>
        <taxon>Pentapetalae</taxon>
        <taxon>rosids</taxon>
        <taxon>fabids</taxon>
        <taxon>Malpighiales</taxon>
        <taxon>Euphorbiaceae</taxon>
        <taxon>Crotonoideae</taxon>
        <taxon>Jatropheae</taxon>
        <taxon>Jatropha</taxon>
    </lineage>
</organism>
<feature type="compositionally biased region" description="Polar residues" evidence="1">
    <location>
        <begin position="102"/>
        <end position="114"/>
    </location>
</feature>
<protein>
    <submittedName>
        <fullName evidence="2">JHL20J20.12 protein</fullName>
    </submittedName>
</protein>
<dbReference type="PANTHER" id="PTHR34660">
    <property type="entry name" value="MYB-LIKE PROTEIN X"/>
    <property type="match status" value="1"/>
</dbReference>
<name>E6NTZ5_JATCU</name>
<evidence type="ECO:0000313" key="2">
    <source>
        <dbReference type="EMBL" id="BAJ53105.1"/>
    </source>
</evidence>
<dbReference type="RefSeq" id="XP_012073759.1">
    <property type="nucleotide sequence ID" value="XM_012218369.3"/>
</dbReference>
<dbReference type="AlphaFoldDB" id="E6NTZ5"/>
<accession>E6NTZ5</accession>
<evidence type="ECO:0000256" key="1">
    <source>
        <dbReference type="SAM" id="MobiDB-lite"/>
    </source>
</evidence>
<gene>
    <name evidence="2" type="primary">JHL20J20.12</name>
    <name evidence="3" type="ORF">JCGZ_08186</name>
</gene>
<reference evidence="2" key="1">
    <citation type="journal article" date="2011" name="DNA Res.">
        <title>Sequence analysis of the genome of an oil-bearing tree, Jatropha curcas L.</title>
        <authorList>
            <person name="Sato S."/>
            <person name="Hirakawa H."/>
            <person name="Isobe S."/>
            <person name="Fukai E."/>
            <person name="Watanabe A."/>
            <person name="Kato M."/>
            <person name="Kawashima K."/>
            <person name="Minami C."/>
            <person name="Muraki A."/>
            <person name="Nakazaki N."/>
            <person name="Takahashi C."/>
            <person name="Nakayama S."/>
            <person name="Kishida Y."/>
            <person name="Kohara M."/>
            <person name="Yamada M."/>
            <person name="Tsuruoka H."/>
            <person name="Sasamoto S."/>
            <person name="Tabata S."/>
            <person name="Aizu T."/>
            <person name="Toyoda A."/>
            <person name="Shin-I T."/>
            <person name="Minakuchi Y."/>
            <person name="Kohara Y."/>
            <person name="Fujiyama A."/>
            <person name="Tsuchimoto S."/>
            <person name="Kajiyama S."/>
            <person name="Makigano E."/>
            <person name="Ohmido N."/>
            <person name="Shibagaki N."/>
            <person name="Cartagena J.A."/>
            <person name="Wada N."/>
            <person name="Kohinata T."/>
            <person name="Atefeh A."/>
            <person name="Yuasa S."/>
            <person name="Matsunaga S."/>
            <person name="Fukui K."/>
        </authorList>
    </citation>
    <scope>NUCLEOTIDE SEQUENCE</scope>
    <source>
        <strain evidence="2">Palawan</strain>
    </source>
</reference>
<dbReference type="GeneID" id="105635312"/>
<feature type="compositionally biased region" description="Basic residues" evidence="1">
    <location>
        <begin position="41"/>
        <end position="61"/>
    </location>
</feature>
<dbReference type="OrthoDB" id="778084at2759"/>
<dbReference type="STRING" id="180498.E6NTZ5"/>
<feature type="region of interest" description="Disordered" evidence="1">
    <location>
        <begin position="1"/>
        <end position="126"/>
    </location>
</feature>
<proteinExistence type="predicted"/>
<reference evidence="3 4" key="2">
    <citation type="journal article" date="2014" name="PLoS ONE">
        <title>Global Analysis of Gene Expression Profiles in Physic Nut (Jatropha curcas L.) Seedlings Exposed to Salt Stress.</title>
        <authorList>
            <person name="Zhang L."/>
            <person name="Zhang C."/>
            <person name="Wu P."/>
            <person name="Chen Y."/>
            <person name="Li M."/>
            <person name="Jiang H."/>
            <person name="Wu G."/>
        </authorList>
    </citation>
    <scope>NUCLEOTIDE SEQUENCE [LARGE SCALE GENOMIC DNA]</scope>
    <source>
        <strain evidence="4">cv. GZQX0401</strain>
        <tissue evidence="3">Young leaves</tissue>
    </source>
</reference>
<dbReference type="Proteomes" id="UP000027138">
    <property type="component" value="Unassembled WGS sequence"/>
</dbReference>
<keyword evidence="4" id="KW-1185">Reference proteome</keyword>
<dbReference type="EMBL" id="KK914420">
    <property type="protein sequence ID" value="KDP36895.1"/>
    <property type="molecule type" value="Genomic_DNA"/>
</dbReference>
<feature type="compositionally biased region" description="Basic and acidic residues" evidence="1">
    <location>
        <begin position="115"/>
        <end position="125"/>
    </location>
</feature>
<dbReference type="EMBL" id="AP011961">
    <property type="protein sequence ID" value="BAJ53105.1"/>
    <property type="molecule type" value="Genomic_DNA"/>
</dbReference>
<dbReference type="PANTHER" id="PTHR34660:SF9">
    <property type="entry name" value="DNA BINDING PROTEIN"/>
    <property type="match status" value="1"/>
</dbReference>
<sequence length="307" mass="35066">MSRCFPYPPLGYLRNGARGEAVSESIKIQSEWGKARTEHDKRKKEKKERKKEKKERKKSRKENKEDTYIADRCNQQDKRLPSKVQEEEAERSGLTEEHDQPVCSQSLCYSPDSTRSSDKRKRDDLSYNITKSSGNIIRIRLPLQKHREVDASTSGEHVRSSSRKSDFLAQKQIITVPDKEQPSSINSKTGINISDPIVTPCANLEADKDSVRKRVITASGVSSRVRGVQNAESLYKDLLEDWVPLPLGCDQNNIGDQEWLFGTKKQEKHKRLKSQCDEPCHGSSTLWPCARYLPEAEVYALPYTVPF</sequence>
<evidence type="ECO:0000313" key="4">
    <source>
        <dbReference type="Proteomes" id="UP000027138"/>
    </source>
</evidence>
<evidence type="ECO:0000313" key="3">
    <source>
        <dbReference type="EMBL" id="KDP36895.1"/>
    </source>
</evidence>
<feature type="compositionally biased region" description="Basic and acidic residues" evidence="1">
    <location>
        <begin position="62"/>
        <end position="100"/>
    </location>
</feature>
<dbReference type="KEGG" id="jcu:105635312"/>